<protein>
    <recommendedName>
        <fullName evidence="9">DUF676 domain-containing protein</fullName>
    </recommendedName>
</protein>
<dbReference type="PANTHER" id="PTHR48182">
    <property type="entry name" value="PROTEIN SERAC1"/>
    <property type="match status" value="1"/>
</dbReference>
<feature type="compositionally biased region" description="Basic residues" evidence="8">
    <location>
        <begin position="1"/>
        <end position="13"/>
    </location>
</feature>
<dbReference type="Proteomes" id="UP001187682">
    <property type="component" value="Unassembled WGS sequence"/>
</dbReference>
<dbReference type="GO" id="GO:0005783">
    <property type="term" value="C:endoplasmic reticulum"/>
    <property type="evidence" value="ECO:0007669"/>
    <property type="project" value="UniProtKB-SubCell"/>
</dbReference>
<name>A0AAE8SZZ1_9PEZI</name>
<accession>A0AAE8SZZ1</accession>
<evidence type="ECO:0000256" key="2">
    <source>
        <dbReference type="ARBA" id="ARBA00004240"/>
    </source>
</evidence>
<keyword evidence="7" id="KW-0472">Membrane</keyword>
<organism evidence="10 11">
    <name type="scientific">Cephalotrichum gorgonifer</name>
    <dbReference type="NCBI Taxonomy" id="2041049"/>
    <lineage>
        <taxon>Eukaryota</taxon>
        <taxon>Fungi</taxon>
        <taxon>Dikarya</taxon>
        <taxon>Ascomycota</taxon>
        <taxon>Pezizomycotina</taxon>
        <taxon>Sordariomycetes</taxon>
        <taxon>Hypocreomycetidae</taxon>
        <taxon>Microascales</taxon>
        <taxon>Microascaceae</taxon>
        <taxon>Cephalotrichum</taxon>
    </lineage>
</organism>
<keyword evidence="5" id="KW-0256">Endoplasmic reticulum</keyword>
<keyword evidence="11" id="KW-1185">Reference proteome</keyword>
<evidence type="ECO:0000256" key="7">
    <source>
        <dbReference type="ARBA" id="ARBA00023136"/>
    </source>
</evidence>
<evidence type="ECO:0000259" key="9">
    <source>
        <dbReference type="Pfam" id="PF05057"/>
    </source>
</evidence>
<dbReference type="PANTHER" id="PTHR48182:SF2">
    <property type="entry name" value="PROTEIN SERAC1"/>
    <property type="match status" value="1"/>
</dbReference>
<feature type="region of interest" description="Disordered" evidence="8">
    <location>
        <begin position="632"/>
        <end position="659"/>
    </location>
</feature>
<feature type="region of interest" description="Disordered" evidence="8">
    <location>
        <begin position="1"/>
        <end position="38"/>
    </location>
</feature>
<evidence type="ECO:0000256" key="5">
    <source>
        <dbReference type="ARBA" id="ARBA00022824"/>
    </source>
</evidence>
<dbReference type="Pfam" id="PF05057">
    <property type="entry name" value="DUF676"/>
    <property type="match status" value="1"/>
</dbReference>
<keyword evidence="6" id="KW-0496">Mitochondrion</keyword>
<gene>
    <name evidence="10" type="ORF">DNG_10042</name>
</gene>
<sequence length="1175" mass="128821">MEKLKGLKKRLLSSKRASDENGPGEPSKESQPHQFESESHGLFVLHPPPEVDGDVLQAEVDIVAVHGLNGTARKTWRDPASGKLWLEDFLPATIPNVRVMTYGYDSGLAFSRSKAGIENFALDLLNRLRMMRTSEKEEDRPLIFVAHSLGGIVVKKALILANEAAVYYGRILNSTTGVIFMGTPHQGSELVPWAILASNIVNAAFSGQVLRTDLIETLKTGSGILAEISRAFVHRSTGLNIMSFIETEVELPLTTLVVPEYSARLNLPNEIVFPVKAHHRNICRYPNSRDQTYALVEQAIREVISYEPPTVNLALQRSVEKLTARSGRGTSSTLPSEKFSFSRDDAAAAEVSNADTANILLVRVSGLVRKLLASKGHSRTYSTVLQLPADTPVEDLKARILESEPDALANFETLRFSWAGYSISSRWVDVETAAVKVTTGNPCYNPIQGYKINRDQTIASFFSRAFPSPVQIQLRKHMAAKDSGYTPSYTISFGQRKTMDGQVSLLRSAKVPEDGKEYEIPAGLGTLPIYDVRSFSGSLPVSMVAKGGVFVTMHDVEAMCFAFDAAPQRKYAARVYLGDINGISGVSLFDNAKSGSAMSKQDYVVIPDQAQLHGVSVKPGLVRQFVTTPVTSQPADDSLITDDSRSGQERMPGTEDSRTLGATIEGQMTGKDSSSGIQLHIIPQLNTNTMFAGSVENLIVESGWQDYDQPPDLAIRYDVLKTPKELGLEEGSFVHLKDLSKRLYSRKKVLNDLFAELSPRLESTDVLDLHTYAQCDVQITVNIRMEESTEAKRFDFHPSDTIDGIFTFLQQKYGAPGRVLYVRLPVANIPDLLVPITTWRDFTMLAVVQSGITYSARHDAKKAAILELDCILANPKDDCPPRCFCGIESFKDGRRDHDATRMFSVAAAGTISDICQQIEAIEGLPVRLFRRKPDGTGVEMRGPQPVFDTTGDSIKHEVPMFEILQAHPAGFEIKIHTEINTLRIYIDGLGHEAIVDAFGLRLSTAFAKQVFSEKSGIEPHRLVLTYKGREFQDDGIGVGGNIVQDITPDDSDRRLWDMANSKIVNIQILNTATFKSLTGLEPPPAPIRAEGGGTIAVAGVPSAQSRSGIGAEGAFDGLQGVHAWRTRPILRHDGVAALAERGEFADEYTPNGKLLATDEIITLDVDDTFPRLTSG</sequence>
<proteinExistence type="inferred from homology"/>
<dbReference type="InterPro" id="IPR052374">
    <property type="entry name" value="SERAC1"/>
</dbReference>
<dbReference type="GO" id="GO:0016020">
    <property type="term" value="C:membrane"/>
    <property type="evidence" value="ECO:0007669"/>
    <property type="project" value="UniProtKB-SubCell"/>
</dbReference>
<dbReference type="SUPFAM" id="SSF53474">
    <property type="entry name" value="alpha/beta-Hydrolases"/>
    <property type="match status" value="1"/>
</dbReference>
<evidence type="ECO:0000256" key="4">
    <source>
        <dbReference type="ARBA" id="ARBA00007920"/>
    </source>
</evidence>
<dbReference type="InterPro" id="IPR007751">
    <property type="entry name" value="DUF676_lipase-like"/>
</dbReference>
<evidence type="ECO:0000256" key="6">
    <source>
        <dbReference type="ARBA" id="ARBA00023128"/>
    </source>
</evidence>
<feature type="domain" description="DUF676" evidence="9">
    <location>
        <begin position="62"/>
        <end position="189"/>
    </location>
</feature>
<dbReference type="InterPro" id="IPR029058">
    <property type="entry name" value="AB_hydrolase_fold"/>
</dbReference>
<dbReference type="AlphaFoldDB" id="A0AAE8SZZ1"/>
<comment type="caution">
    <text evidence="10">The sequence shown here is derived from an EMBL/GenBank/DDBJ whole genome shotgun (WGS) entry which is preliminary data.</text>
</comment>
<evidence type="ECO:0000313" key="10">
    <source>
        <dbReference type="EMBL" id="SPO07348.1"/>
    </source>
</evidence>
<comment type="subcellular location">
    <subcellularLocation>
        <location evidence="2">Endoplasmic reticulum</location>
    </subcellularLocation>
    <subcellularLocation>
        <location evidence="3">Membrane</location>
    </subcellularLocation>
    <subcellularLocation>
        <location evidence="1">Mitochondrion</location>
    </subcellularLocation>
</comment>
<evidence type="ECO:0000256" key="3">
    <source>
        <dbReference type="ARBA" id="ARBA00004370"/>
    </source>
</evidence>
<dbReference type="Gene3D" id="3.40.50.1820">
    <property type="entry name" value="alpha/beta hydrolase"/>
    <property type="match status" value="1"/>
</dbReference>
<reference evidence="10" key="1">
    <citation type="submission" date="2018-03" db="EMBL/GenBank/DDBJ databases">
        <authorList>
            <person name="Guldener U."/>
        </authorList>
    </citation>
    <scope>NUCLEOTIDE SEQUENCE</scope>
</reference>
<evidence type="ECO:0000313" key="11">
    <source>
        <dbReference type="Proteomes" id="UP001187682"/>
    </source>
</evidence>
<dbReference type="GO" id="GO:0005739">
    <property type="term" value="C:mitochondrion"/>
    <property type="evidence" value="ECO:0007669"/>
    <property type="project" value="UniProtKB-SubCell"/>
</dbReference>
<evidence type="ECO:0000256" key="1">
    <source>
        <dbReference type="ARBA" id="ARBA00004173"/>
    </source>
</evidence>
<feature type="compositionally biased region" description="Basic and acidic residues" evidence="8">
    <location>
        <begin position="26"/>
        <end position="38"/>
    </location>
</feature>
<feature type="compositionally biased region" description="Basic and acidic residues" evidence="8">
    <location>
        <begin position="642"/>
        <end position="658"/>
    </location>
</feature>
<comment type="similarity">
    <text evidence="4">Belongs to the putative lipase ROG1 family.</text>
</comment>
<evidence type="ECO:0000256" key="8">
    <source>
        <dbReference type="SAM" id="MobiDB-lite"/>
    </source>
</evidence>
<dbReference type="EMBL" id="ONZQ02000020">
    <property type="protein sequence ID" value="SPO07348.1"/>
    <property type="molecule type" value="Genomic_DNA"/>
</dbReference>